<evidence type="ECO:0000313" key="3">
    <source>
        <dbReference type="Proteomes" id="UP000549113"/>
    </source>
</evidence>
<dbReference type="GO" id="GO:0003676">
    <property type="term" value="F:nucleic acid binding"/>
    <property type="evidence" value="ECO:0007669"/>
    <property type="project" value="InterPro"/>
</dbReference>
<evidence type="ECO:0000259" key="1">
    <source>
        <dbReference type="Pfam" id="PF11645"/>
    </source>
</evidence>
<dbReference type="Gene3D" id="3.40.1350.10">
    <property type="match status" value="1"/>
</dbReference>
<dbReference type="InterPro" id="IPR011856">
    <property type="entry name" value="tRNA_endonuc-like_dom_sf"/>
</dbReference>
<dbReference type="AlphaFoldDB" id="A0AA40VLK0"/>
<dbReference type="InterPro" id="IPR021671">
    <property type="entry name" value="PD(D/E)XK_Endonuc"/>
</dbReference>
<sequence length="211" mass="23472">MRSRADHLGLEYGHFAGQRRWNEEQLQSAVATETSWTEVVDALGLTGRSAVSIVKGHAARLELDVSHLTPIPADARPSPKLDLHRLGRAGALLAASWYTLSGHDVSWPLEPSRFDLIVHTVHGMRRVQVKTTTSRRSDKWQVYLSTTHGERTTYDPDEIDDFFIINADLECYLIPVEAVGGLHMIQLSAYEQYRVAGLVTISQTVPAATLT</sequence>
<proteinExistence type="predicted"/>
<organism evidence="2 3">
    <name type="scientific">Microbacterium invictum</name>
    <dbReference type="NCBI Taxonomy" id="515415"/>
    <lineage>
        <taxon>Bacteria</taxon>
        <taxon>Bacillati</taxon>
        <taxon>Actinomycetota</taxon>
        <taxon>Actinomycetes</taxon>
        <taxon>Micrococcales</taxon>
        <taxon>Microbacteriaceae</taxon>
        <taxon>Microbacterium</taxon>
    </lineage>
</organism>
<protein>
    <recommendedName>
        <fullName evidence="1">PD(D/E)XK endonuclease domain-containing protein</fullName>
    </recommendedName>
</protein>
<reference evidence="2 3" key="1">
    <citation type="submission" date="2020-08" db="EMBL/GenBank/DDBJ databases">
        <title>Sequencing the genomes of 1000 actinobacteria strains.</title>
        <authorList>
            <person name="Klenk H.-P."/>
        </authorList>
    </citation>
    <scope>NUCLEOTIDE SEQUENCE [LARGE SCALE GENOMIC DNA]</scope>
    <source>
        <strain evidence="2 3">DSM 19600</strain>
    </source>
</reference>
<comment type="caution">
    <text evidence="2">The sequence shown here is derived from an EMBL/GenBank/DDBJ whole genome shotgun (WGS) entry which is preliminary data.</text>
</comment>
<keyword evidence="3" id="KW-1185">Reference proteome</keyword>
<name>A0AA40VLK0_9MICO</name>
<dbReference type="EMBL" id="JACIFH010000001">
    <property type="protein sequence ID" value="MBB4139454.1"/>
    <property type="molecule type" value="Genomic_DNA"/>
</dbReference>
<accession>A0AA40VLK0</accession>
<evidence type="ECO:0000313" key="2">
    <source>
        <dbReference type="EMBL" id="MBB4139454.1"/>
    </source>
</evidence>
<feature type="domain" description="PD(D/E)XK endonuclease" evidence="1">
    <location>
        <begin position="97"/>
        <end position="180"/>
    </location>
</feature>
<dbReference type="Pfam" id="PF11645">
    <property type="entry name" value="PDDEXK_5"/>
    <property type="match status" value="1"/>
</dbReference>
<dbReference type="Proteomes" id="UP000549113">
    <property type="component" value="Unassembled WGS sequence"/>
</dbReference>
<gene>
    <name evidence="2" type="ORF">BKA10_001248</name>
</gene>
<dbReference type="RefSeq" id="WP_183499119.1">
    <property type="nucleotide sequence ID" value="NZ_JACIFH010000001.1"/>
</dbReference>